<keyword evidence="3" id="KW-1185">Reference proteome</keyword>
<dbReference type="Proteomes" id="UP001408356">
    <property type="component" value="Unassembled WGS sequence"/>
</dbReference>
<feature type="coiled-coil region" evidence="1">
    <location>
        <begin position="16"/>
        <end position="43"/>
    </location>
</feature>
<protein>
    <submittedName>
        <fullName evidence="2">Fungal STAND N-terminal Goodbye domain-containing protein</fullName>
    </submittedName>
</protein>
<keyword evidence="1" id="KW-0175">Coiled coil</keyword>
<reference evidence="2 3" key="1">
    <citation type="journal article" date="2024" name="J. Plant Pathol.">
        <title>Sequence and assembly of the genome of Seiridium unicorne, isolate CBS 538.82, causal agent of cypress canker disease.</title>
        <authorList>
            <person name="Scali E."/>
            <person name="Rocca G.D."/>
            <person name="Danti R."/>
            <person name="Garbelotto M."/>
            <person name="Barberini S."/>
            <person name="Baroncelli R."/>
            <person name="Emiliani G."/>
        </authorList>
    </citation>
    <scope>NUCLEOTIDE SEQUENCE [LARGE SCALE GENOMIC DNA]</scope>
    <source>
        <strain evidence="2 3">BM-138-508</strain>
    </source>
</reference>
<sequence length="292" mass="33878">MEEINYECMIQDNNRLYKVERDLEDIRIDMAKIEDEKKEEQKIYWIDRLESLRNHILPNHQSATRATNAYQFRFDATFKGYWQDAGTRLSQLQRREWYQSWKRVRESSFLLLRGESRDLTHFCWISPLMLRLFRDLQRAGEVVALRCCQTTDTIDRGDELVDMLSHLAIQILDGMSRGLNSVATKSISWKIDSPEWGRNVRLGLKVLAEILSSLEIVTLMIDRADLVHGDWEACLCELALLATPDLVGSCVKIVLNGSCTMSDWRTVKEGLLGLVDEEQVLELECAESDWEA</sequence>
<proteinExistence type="predicted"/>
<dbReference type="EMBL" id="JARVKF010000435">
    <property type="protein sequence ID" value="KAK9413710.1"/>
    <property type="molecule type" value="Genomic_DNA"/>
</dbReference>
<comment type="caution">
    <text evidence="2">The sequence shown here is derived from an EMBL/GenBank/DDBJ whole genome shotgun (WGS) entry which is preliminary data.</text>
</comment>
<evidence type="ECO:0000313" key="2">
    <source>
        <dbReference type="EMBL" id="KAK9413710.1"/>
    </source>
</evidence>
<evidence type="ECO:0000313" key="3">
    <source>
        <dbReference type="Proteomes" id="UP001408356"/>
    </source>
</evidence>
<name>A0ABR2UGF9_9PEZI</name>
<accession>A0ABR2UGF9</accession>
<evidence type="ECO:0000256" key="1">
    <source>
        <dbReference type="SAM" id="Coils"/>
    </source>
</evidence>
<gene>
    <name evidence="2" type="ORF">SUNI508_11653</name>
</gene>
<organism evidence="2 3">
    <name type="scientific">Seiridium unicorne</name>
    <dbReference type="NCBI Taxonomy" id="138068"/>
    <lineage>
        <taxon>Eukaryota</taxon>
        <taxon>Fungi</taxon>
        <taxon>Dikarya</taxon>
        <taxon>Ascomycota</taxon>
        <taxon>Pezizomycotina</taxon>
        <taxon>Sordariomycetes</taxon>
        <taxon>Xylariomycetidae</taxon>
        <taxon>Amphisphaeriales</taxon>
        <taxon>Sporocadaceae</taxon>
        <taxon>Seiridium</taxon>
    </lineage>
</organism>